<feature type="chain" id="PRO_5045559265" evidence="1">
    <location>
        <begin position="23"/>
        <end position="385"/>
    </location>
</feature>
<dbReference type="PANTHER" id="PTHR30535:SF34">
    <property type="entry name" value="MOLYBDATE-BINDING PROTEIN MOLA"/>
    <property type="match status" value="1"/>
</dbReference>
<dbReference type="Proteomes" id="UP001645039">
    <property type="component" value="Unassembled WGS sequence"/>
</dbReference>
<evidence type="ECO:0000313" key="4">
    <source>
        <dbReference type="Proteomes" id="UP001645039"/>
    </source>
</evidence>
<feature type="signal peptide" evidence="1">
    <location>
        <begin position="1"/>
        <end position="22"/>
    </location>
</feature>
<dbReference type="Pfam" id="PF01497">
    <property type="entry name" value="Peripla_BP_2"/>
    <property type="match status" value="1"/>
</dbReference>
<dbReference type="EMBL" id="RRZD01000001">
    <property type="protein sequence ID" value="MBE0398668.1"/>
    <property type="molecule type" value="Genomic_DNA"/>
</dbReference>
<protein>
    <submittedName>
        <fullName evidence="3">ABC transporter substrate-binding protein</fullName>
    </submittedName>
</protein>
<dbReference type="PROSITE" id="PS50983">
    <property type="entry name" value="FE_B12_PBP"/>
    <property type="match status" value="1"/>
</dbReference>
<evidence type="ECO:0000259" key="2">
    <source>
        <dbReference type="PROSITE" id="PS50983"/>
    </source>
</evidence>
<accession>A0ABR9EWS9</accession>
<gene>
    <name evidence="3" type="ORF">EI168_00900</name>
</gene>
<sequence length="385" mass="41591">MRRLAINVLCWMSLLIAAACWATDSQAGASKDFPKTLTDLAGRQVTLSAPPTRLFLTQPRQLYALATLLDDPTPRLAGWAYPLAVFDPAMAQRFLTQWPALDQLPALSSAPTPQLDSEALLNLAPDLVLLDLARASNFEGSPLAQLLDELGIAYLFIDFNRHPLENTPKSLALLGEALNAMPRASAMIALIEQRLARIDQGLADLKLAEQAADAPTVLINVAPGLKVDCCRTNLRNGLADLVARAGGDNLADALIPGASATLSNEWVLSHPPDVILNTAGQWTAGDGVRVGLDISADDISQDLRHLSQSLPGWAHLNAVQNGQFYALWHGFHQGPFAIVALERIVQWLYPEHFTDLDPAATFNALLPITPALSHEDHFWGALNAP</sequence>
<name>A0ABR9EWS9_9GAMM</name>
<dbReference type="PANTHER" id="PTHR30535">
    <property type="entry name" value="VITAMIN B12-BINDING PROTEIN"/>
    <property type="match status" value="1"/>
</dbReference>
<organism evidence="3 4">
    <name type="scientific">Halomonas casei</name>
    <dbReference type="NCBI Taxonomy" id="2742613"/>
    <lineage>
        <taxon>Bacteria</taxon>
        <taxon>Pseudomonadati</taxon>
        <taxon>Pseudomonadota</taxon>
        <taxon>Gammaproteobacteria</taxon>
        <taxon>Oceanospirillales</taxon>
        <taxon>Halomonadaceae</taxon>
        <taxon>Halomonas</taxon>
    </lineage>
</organism>
<dbReference type="PROSITE" id="PS51257">
    <property type="entry name" value="PROKAR_LIPOPROTEIN"/>
    <property type="match status" value="1"/>
</dbReference>
<proteinExistence type="predicted"/>
<evidence type="ECO:0000256" key="1">
    <source>
        <dbReference type="SAM" id="SignalP"/>
    </source>
</evidence>
<keyword evidence="1" id="KW-0732">Signal</keyword>
<feature type="domain" description="Fe/B12 periplasmic-binding" evidence="2">
    <location>
        <begin position="53"/>
        <end position="356"/>
    </location>
</feature>
<reference evidence="3 4" key="1">
    <citation type="submission" date="2020-07" db="EMBL/GenBank/DDBJ databases">
        <title>Halophilic bacteria isolated from french cheeses.</title>
        <authorList>
            <person name="Kothe C.I."/>
            <person name="Farah-Kraiem B."/>
            <person name="Renault P."/>
            <person name="Dridi B."/>
        </authorList>
    </citation>
    <scope>NUCLEOTIDE SEQUENCE [LARGE SCALE GENOMIC DNA]</scope>
    <source>
        <strain evidence="3 4">FME1</strain>
    </source>
</reference>
<comment type="caution">
    <text evidence="3">The sequence shown here is derived from an EMBL/GenBank/DDBJ whole genome shotgun (WGS) entry which is preliminary data.</text>
</comment>
<evidence type="ECO:0000313" key="3">
    <source>
        <dbReference type="EMBL" id="MBE0398668.1"/>
    </source>
</evidence>
<dbReference type="Gene3D" id="3.40.50.1980">
    <property type="entry name" value="Nitrogenase molybdenum iron protein domain"/>
    <property type="match status" value="2"/>
</dbReference>
<dbReference type="SUPFAM" id="SSF53807">
    <property type="entry name" value="Helical backbone' metal receptor"/>
    <property type="match status" value="1"/>
</dbReference>
<dbReference type="InterPro" id="IPR050902">
    <property type="entry name" value="ABC_Transporter_SBP"/>
</dbReference>
<dbReference type="InterPro" id="IPR002491">
    <property type="entry name" value="ABC_transptr_periplasmic_BD"/>
</dbReference>
<keyword evidence="4" id="KW-1185">Reference proteome</keyword>